<comment type="similarity">
    <text evidence="7">Belongs to the transglycosylase MltG family.</text>
</comment>
<evidence type="ECO:0000256" key="5">
    <source>
        <dbReference type="ARBA" id="ARBA00023239"/>
    </source>
</evidence>
<keyword evidence="6 7" id="KW-0961">Cell wall biogenesis/degradation</keyword>
<evidence type="ECO:0000256" key="4">
    <source>
        <dbReference type="ARBA" id="ARBA00023136"/>
    </source>
</evidence>
<evidence type="ECO:0000256" key="6">
    <source>
        <dbReference type="ARBA" id="ARBA00023316"/>
    </source>
</evidence>
<reference evidence="10 12" key="2">
    <citation type="submission" date="2018-06" db="EMBL/GenBank/DDBJ databases">
        <authorList>
            <consortium name="Pathogen Informatics"/>
            <person name="Doyle S."/>
        </authorList>
    </citation>
    <scope>NUCLEOTIDE SEQUENCE [LARGE SCALE GENOMIC DNA]</scope>
    <source>
        <strain evidence="10 12">NCTC10293</strain>
    </source>
</reference>
<organism evidence="9 11">
    <name type="scientific">Moraxella caviae</name>
    <dbReference type="NCBI Taxonomy" id="34060"/>
    <lineage>
        <taxon>Bacteria</taxon>
        <taxon>Pseudomonadati</taxon>
        <taxon>Pseudomonadota</taxon>
        <taxon>Gammaproteobacteria</taxon>
        <taxon>Moraxellales</taxon>
        <taxon>Moraxellaceae</taxon>
        <taxon>Moraxella</taxon>
    </lineage>
</organism>
<keyword evidence="1 7" id="KW-1003">Cell membrane</keyword>
<keyword evidence="4 7" id="KW-0472">Membrane</keyword>
<dbReference type="GO" id="GO:0005886">
    <property type="term" value="C:plasma membrane"/>
    <property type="evidence" value="ECO:0007669"/>
    <property type="project" value="UniProtKB-SubCell"/>
</dbReference>
<keyword evidence="5 7" id="KW-0456">Lyase</keyword>
<comment type="catalytic activity">
    <reaction evidence="7">
        <text>a peptidoglycan chain = a peptidoglycan chain with N-acetyl-1,6-anhydromuramyl-[peptide] at the reducing end + a peptidoglycan chain with N-acetylglucosamine at the non-reducing end.</text>
        <dbReference type="EC" id="4.2.2.29"/>
    </reaction>
</comment>
<evidence type="ECO:0000256" key="3">
    <source>
        <dbReference type="ARBA" id="ARBA00022989"/>
    </source>
</evidence>
<sequence>MTKSPKSSNSTPAKRKKPSATPRNSGRAPKQKPSSGKKWLGFLSLSALLVIAAGLFVVYTTIFAPTKHDEQTITVHKGDTFYGLLVKKPWQTSVFSSETLTKAYLKWAAKDDLQAGAYEIPANASLREMVEILSQGSDAEMISVRIIEGKTVRDLYRMLKNTDGVVLEVLSPQTDENDGYSWVDTAKDNEAVSKALGISSPNGNLEGLFAPNTYFFHHGVSDRQILQKLYDDQQAVLEAAWEARSENLPYKTPYEALIMASIIEKETGLADERGTVSAVFVNRLNQGMRLQTDPTIIYGLFDRYNGKIYRSNIREKTEYNTYQIDGLPPTPIALPSKAAIEAALHPEDTDVIFFVATGKGGHTFSRTLAEHEEAVAAYRKAIGR</sequence>
<accession>A0A1T0ABV8</accession>
<dbReference type="GO" id="GO:0071555">
    <property type="term" value="P:cell wall organization"/>
    <property type="evidence" value="ECO:0007669"/>
    <property type="project" value="UniProtKB-KW"/>
</dbReference>
<evidence type="ECO:0000256" key="8">
    <source>
        <dbReference type="SAM" id="MobiDB-lite"/>
    </source>
</evidence>
<comment type="function">
    <text evidence="7">Functions as a peptidoglycan terminase that cleaves nascent peptidoglycan strands endolytically to terminate their elongation.</text>
</comment>
<dbReference type="HAMAP" id="MF_02065">
    <property type="entry name" value="MltG"/>
    <property type="match status" value="1"/>
</dbReference>
<dbReference type="EC" id="4.2.2.29" evidence="7"/>
<dbReference type="NCBIfam" id="TIGR00247">
    <property type="entry name" value="endolytic transglycosylase MltG"/>
    <property type="match status" value="1"/>
</dbReference>
<dbReference type="GO" id="GO:0008932">
    <property type="term" value="F:lytic endotransglycosylase activity"/>
    <property type="evidence" value="ECO:0007669"/>
    <property type="project" value="UniProtKB-UniRule"/>
</dbReference>
<keyword evidence="7" id="KW-0997">Cell inner membrane</keyword>
<dbReference type="InterPro" id="IPR003770">
    <property type="entry name" value="MLTG-like"/>
</dbReference>
<feature type="transmembrane region" description="Helical" evidence="7">
    <location>
        <begin position="39"/>
        <end position="59"/>
    </location>
</feature>
<protein>
    <recommendedName>
        <fullName evidence="7">Endolytic murein transglycosylase</fullName>
        <ecNumber evidence="7">4.2.2.29</ecNumber>
    </recommendedName>
    <alternativeName>
        <fullName evidence="7">Peptidoglycan lytic transglycosylase</fullName>
    </alternativeName>
    <alternativeName>
        <fullName evidence="7">Peptidoglycan polymerization terminase</fullName>
    </alternativeName>
</protein>
<keyword evidence="3 7" id="KW-1133">Transmembrane helix</keyword>
<dbReference type="EMBL" id="UGQE01000001">
    <property type="protein sequence ID" value="STZ10464.1"/>
    <property type="molecule type" value="Genomic_DNA"/>
</dbReference>
<keyword evidence="2 7" id="KW-0812">Transmembrane</keyword>
<comment type="subcellular location">
    <subcellularLocation>
        <location evidence="7">Cell inner membrane</location>
        <topology evidence="7">Single-pass membrane protein</topology>
    </subcellularLocation>
</comment>
<dbReference type="GO" id="GO:0009252">
    <property type="term" value="P:peptidoglycan biosynthetic process"/>
    <property type="evidence" value="ECO:0007669"/>
    <property type="project" value="UniProtKB-UniRule"/>
</dbReference>
<feature type="region of interest" description="Disordered" evidence="8">
    <location>
        <begin position="1"/>
        <end position="36"/>
    </location>
</feature>
<evidence type="ECO:0000256" key="1">
    <source>
        <dbReference type="ARBA" id="ARBA00022475"/>
    </source>
</evidence>
<dbReference type="Gene3D" id="3.30.160.60">
    <property type="entry name" value="Classic Zinc Finger"/>
    <property type="match status" value="1"/>
</dbReference>
<dbReference type="RefSeq" id="WP_078275578.1">
    <property type="nucleotide sequence ID" value="NZ_CAACXO010000013.1"/>
</dbReference>
<dbReference type="OrthoDB" id="9814591at2"/>
<dbReference type="Gene3D" id="3.30.1490.480">
    <property type="entry name" value="Endolytic murein transglycosylase"/>
    <property type="match status" value="1"/>
</dbReference>
<dbReference type="PANTHER" id="PTHR30518:SF2">
    <property type="entry name" value="ENDOLYTIC MUREIN TRANSGLYCOSYLASE"/>
    <property type="match status" value="1"/>
</dbReference>
<keyword evidence="11" id="KW-1185">Reference proteome</keyword>
<proteinExistence type="inferred from homology"/>
<reference evidence="9 11" key="1">
    <citation type="submission" date="2017-02" db="EMBL/GenBank/DDBJ databases">
        <title>Draft genome sequence of Moraxella caviae CCUG 355 type strain.</title>
        <authorList>
            <person name="Engstrom-Jakobsson H."/>
            <person name="Salva-Serra F."/>
            <person name="Thorell K."/>
            <person name="Gonzales-Siles L."/>
            <person name="Karlsson R."/>
            <person name="Boulund F."/>
            <person name="Engstrand L."/>
            <person name="Moore E."/>
        </authorList>
    </citation>
    <scope>NUCLEOTIDE SEQUENCE [LARGE SCALE GENOMIC DNA]</scope>
    <source>
        <strain evidence="9 11">CCUG 355</strain>
    </source>
</reference>
<dbReference type="Proteomes" id="UP000190435">
    <property type="component" value="Unassembled WGS sequence"/>
</dbReference>
<evidence type="ECO:0000256" key="2">
    <source>
        <dbReference type="ARBA" id="ARBA00022692"/>
    </source>
</evidence>
<evidence type="ECO:0000313" key="12">
    <source>
        <dbReference type="Proteomes" id="UP000255279"/>
    </source>
</evidence>
<evidence type="ECO:0000313" key="9">
    <source>
        <dbReference type="EMBL" id="OOR93193.1"/>
    </source>
</evidence>
<dbReference type="Pfam" id="PF02618">
    <property type="entry name" value="YceG"/>
    <property type="match status" value="1"/>
</dbReference>
<feature type="site" description="Important for catalytic activity" evidence="7">
    <location>
        <position position="266"/>
    </location>
</feature>
<dbReference type="PANTHER" id="PTHR30518">
    <property type="entry name" value="ENDOLYTIC MUREIN TRANSGLYCOSYLASE"/>
    <property type="match status" value="1"/>
</dbReference>
<dbReference type="AlphaFoldDB" id="A0A1T0ABV8"/>
<dbReference type="CDD" id="cd08010">
    <property type="entry name" value="MltG_like"/>
    <property type="match status" value="1"/>
</dbReference>
<evidence type="ECO:0000313" key="11">
    <source>
        <dbReference type="Proteomes" id="UP000190435"/>
    </source>
</evidence>
<dbReference type="Proteomes" id="UP000255279">
    <property type="component" value="Unassembled WGS sequence"/>
</dbReference>
<feature type="compositionally biased region" description="Polar residues" evidence="8">
    <location>
        <begin position="1"/>
        <end position="12"/>
    </location>
</feature>
<dbReference type="EMBL" id="MUXU01000005">
    <property type="protein sequence ID" value="OOR93193.1"/>
    <property type="molecule type" value="Genomic_DNA"/>
</dbReference>
<evidence type="ECO:0000313" key="10">
    <source>
        <dbReference type="EMBL" id="STZ10464.1"/>
    </source>
</evidence>
<name>A0A1T0ABV8_9GAMM</name>
<dbReference type="STRING" id="34060.B0181_00685"/>
<gene>
    <name evidence="10" type="primary">yceG</name>
    <name evidence="7" type="synonym">mltG</name>
    <name evidence="9" type="ORF">B0181_00685</name>
    <name evidence="10" type="ORF">NCTC10293_00799</name>
</gene>
<evidence type="ECO:0000256" key="7">
    <source>
        <dbReference type="HAMAP-Rule" id="MF_02065"/>
    </source>
</evidence>